<sequence length="371" mass="39123">MTTSKFDEEIAQIASRYDGIRWTDVQLRTQALPELSADVLLHAGPPLTGVLPAPIRQAAIEAILFEGLADDHGAAAELLSQGKVRLLPAQDHGLVTPLAQVVSASMPLFVVSSNDSARYAPLVEGPAPALRFGKPVASTRAQLQLLSQFGMHVLKPVVQAHPPALSQAIHYALQGGEECHALTARANAALAAQLDALHARDRQVILANPGFVLPLLMAACSLRLEQTGHIVAAGGNGLAFGYRLRDTSTWQTIPATPPQGTRFAGHELTAALGAIGDSAVIDFSGLGAQALAYVPSLARDWAQYLPEDLHMHRSQVVNARSGIVDLKSILSNDCAPMVNLAILDHAAEAGLIGRGVFEVSTELFADPSASI</sequence>
<evidence type="ECO:0000313" key="2">
    <source>
        <dbReference type="Proteomes" id="UP000657372"/>
    </source>
</evidence>
<evidence type="ECO:0000313" key="1">
    <source>
        <dbReference type="EMBL" id="MBF8176207.1"/>
    </source>
</evidence>
<name>A0ABS0EQV3_9BURK</name>
<organism evidence="1 2">
    <name type="scientific">Herminiimonas contaminans</name>
    <dbReference type="NCBI Taxonomy" id="1111140"/>
    <lineage>
        <taxon>Bacteria</taxon>
        <taxon>Pseudomonadati</taxon>
        <taxon>Pseudomonadota</taxon>
        <taxon>Betaproteobacteria</taxon>
        <taxon>Burkholderiales</taxon>
        <taxon>Oxalobacteraceae</taxon>
        <taxon>Herminiimonas</taxon>
    </lineage>
</organism>
<dbReference type="InterPro" id="IPR009499">
    <property type="entry name" value="AllG-like"/>
</dbReference>
<protein>
    <submittedName>
        <fullName evidence="1">DUF1116 domain-containing protein</fullName>
    </submittedName>
</protein>
<dbReference type="Pfam" id="PF06545">
    <property type="entry name" value="AllG"/>
    <property type="match status" value="1"/>
</dbReference>
<dbReference type="InterPro" id="IPR024033">
    <property type="entry name" value="OXTCase_su_AllG_h-dom"/>
</dbReference>
<comment type="caution">
    <text evidence="1">The sequence shown here is derived from an EMBL/GenBank/DDBJ whole genome shotgun (WGS) entry which is preliminary data.</text>
</comment>
<dbReference type="Gene3D" id="1.10.10.660">
    <property type="entry name" value="conserved protein of unknown function from Enterococcus faecalis V583"/>
    <property type="match status" value="1"/>
</dbReference>
<proteinExistence type="predicted"/>
<reference evidence="1 2" key="1">
    <citation type="submission" date="2020-11" db="EMBL/GenBank/DDBJ databases">
        <title>WGS of Herminiimonas contaminans strain Marseille-Q4544 isolated from planarians Schmidtea mediterranea.</title>
        <authorList>
            <person name="Kangale L."/>
        </authorList>
    </citation>
    <scope>NUCLEOTIDE SEQUENCE [LARGE SCALE GENOMIC DNA]</scope>
    <source>
        <strain evidence="1 2">Marseille-Q4544</strain>
    </source>
</reference>
<keyword evidence="2" id="KW-1185">Reference proteome</keyword>
<dbReference type="RefSeq" id="WP_195874419.1">
    <property type="nucleotide sequence ID" value="NZ_JADOEL010000001.1"/>
</dbReference>
<accession>A0ABS0EQV3</accession>
<dbReference type="Proteomes" id="UP000657372">
    <property type="component" value="Unassembled WGS sequence"/>
</dbReference>
<dbReference type="Gene3D" id="3.90.1710.10">
    <property type="entry name" value="Enterococcus faecalis V583 domain"/>
    <property type="match status" value="1"/>
</dbReference>
<gene>
    <name evidence="1" type="ORF">IXC47_00770</name>
</gene>
<dbReference type="Gene3D" id="3.90.1700.10">
    <property type="entry name" value="v583 domain like"/>
    <property type="match status" value="1"/>
</dbReference>
<dbReference type="EMBL" id="JADOEL010000001">
    <property type="protein sequence ID" value="MBF8176207.1"/>
    <property type="molecule type" value="Genomic_DNA"/>
</dbReference>